<sequence length="163" mass="18830">MEELIINIIEEINKNMPQLSLVDEDYGQLDAIDDENKDMYPLTYPAVLIDASSCQWSNLSELKQEGECTVVVKLIIDCYDDTHRNSKTIDRIMQREESRKALHNILQGFRPNNDGALVRTSSRYTTINHGIKLYESTYTCRVSEAIQQKRRVQKSSILFDVKV</sequence>
<name>A0A8S5QR11_9CAUD</name>
<accession>A0A8S5QR11</accession>
<dbReference type="EMBL" id="BK015708">
    <property type="protein sequence ID" value="DAE21157.1"/>
    <property type="molecule type" value="Genomic_DNA"/>
</dbReference>
<organism evidence="1">
    <name type="scientific">Myoviridae sp. ctStS16</name>
    <dbReference type="NCBI Taxonomy" id="2826654"/>
    <lineage>
        <taxon>Viruses</taxon>
        <taxon>Duplodnaviria</taxon>
        <taxon>Heunggongvirae</taxon>
        <taxon>Uroviricota</taxon>
        <taxon>Caudoviricetes</taxon>
    </lineage>
</organism>
<protein>
    <submittedName>
        <fullName evidence="1">Uncharacterized protein</fullName>
    </submittedName>
</protein>
<reference evidence="1" key="1">
    <citation type="journal article" date="2021" name="Proc. Natl. Acad. Sci. U.S.A.">
        <title>A Catalog of Tens of Thousands of Viruses from Human Metagenomes Reveals Hidden Associations with Chronic Diseases.</title>
        <authorList>
            <person name="Tisza M.J."/>
            <person name="Buck C.B."/>
        </authorList>
    </citation>
    <scope>NUCLEOTIDE SEQUENCE</scope>
    <source>
        <strain evidence="1">CtStS16</strain>
    </source>
</reference>
<proteinExistence type="predicted"/>
<evidence type="ECO:0000313" key="1">
    <source>
        <dbReference type="EMBL" id="DAE21157.1"/>
    </source>
</evidence>